<dbReference type="OrthoDB" id="1452822at2"/>
<dbReference type="Pfam" id="PF16344">
    <property type="entry name" value="FecR_C"/>
    <property type="match status" value="1"/>
</dbReference>
<dbReference type="InterPro" id="IPR012373">
    <property type="entry name" value="Ferrdict_sens_TM"/>
</dbReference>
<keyword evidence="1" id="KW-1133">Transmembrane helix</keyword>
<evidence type="ECO:0000259" key="2">
    <source>
        <dbReference type="Pfam" id="PF04773"/>
    </source>
</evidence>
<dbReference type="Pfam" id="PF04773">
    <property type="entry name" value="FecR"/>
    <property type="match status" value="1"/>
</dbReference>
<dbReference type="Gene3D" id="3.55.50.30">
    <property type="match status" value="1"/>
</dbReference>
<dbReference type="PIRSF" id="PIRSF018266">
    <property type="entry name" value="FecR"/>
    <property type="match status" value="1"/>
</dbReference>
<dbReference type="AlphaFoldDB" id="A0A3P1CAB7"/>
<dbReference type="RefSeq" id="WP_124910260.1">
    <property type="nucleotide sequence ID" value="NZ_RQJP01000007.1"/>
</dbReference>
<dbReference type="InterPro" id="IPR032508">
    <property type="entry name" value="FecR_C"/>
</dbReference>
<keyword evidence="1" id="KW-0472">Membrane</keyword>
<evidence type="ECO:0000259" key="3">
    <source>
        <dbReference type="Pfam" id="PF16344"/>
    </source>
</evidence>
<dbReference type="EMBL" id="RQJP01000007">
    <property type="protein sequence ID" value="RRB10247.1"/>
    <property type="molecule type" value="Genomic_DNA"/>
</dbReference>
<feature type="transmembrane region" description="Helical" evidence="1">
    <location>
        <begin position="77"/>
        <end position="97"/>
    </location>
</feature>
<comment type="caution">
    <text evidence="4">The sequence shown here is derived from an EMBL/GenBank/DDBJ whole genome shotgun (WGS) entry which is preliminary data.</text>
</comment>
<feature type="domain" description="FecR protein" evidence="2">
    <location>
        <begin position="132"/>
        <end position="216"/>
    </location>
</feature>
<reference evidence="4 5" key="1">
    <citation type="submission" date="2018-11" db="EMBL/GenBank/DDBJ databases">
        <authorList>
            <person name="Zhou Z."/>
            <person name="Wang G."/>
        </authorList>
    </citation>
    <scope>NUCLEOTIDE SEQUENCE [LARGE SCALE GENOMIC DNA]</scope>
    <source>
        <strain evidence="4 5">KCTC42998</strain>
    </source>
</reference>
<name>A0A3P1CAB7_9BACT</name>
<dbReference type="PANTHER" id="PTHR30273">
    <property type="entry name" value="PERIPLASMIC SIGNAL SENSOR AND SIGMA FACTOR ACTIVATOR FECR-RELATED"/>
    <property type="match status" value="1"/>
</dbReference>
<proteinExistence type="predicted"/>
<accession>A0A3P1CAB7</accession>
<dbReference type="InterPro" id="IPR006860">
    <property type="entry name" value="FecR"/>
</dbReference>
<evidence type="ECO:0000313" key="4">
    <source>
        <dbReference type="EMBL" id="RRB10247.1"/>
    </source>
</evidence>
<keyword evidence="1" id="KW-0812">Transmembrane</keyword>
<evidence type="ECO:0000313" key="5">
    <source>
        <dbReference type="Proteomes" id="UP000274271"/>
    </source>
</evidence>
<dbReference type="GO" id="GO:0016989">
    <property type="term" value="F:sigma factor antagonist activity"/>
    <property type="evidence" value="ECO:0007669"/>
    <property type="project" value="TreeGrafter"/>
</dbReference>
<gene>
    <name evidence="4" type="ORF">EHT87_28835</name>
</gene>
<organism evidence="4 5">
    <name type="scientific">Larkinella knui</name>
    <dbReference type="NCBI Taxonomy" id="2025310"/>
    <lineage>
        <taxon>Bacteria</taxon>
        <taxon>Pseudomonadati</taxon>
        <taxon>Bacteroidota</taxon>
        <taxon>Cytophagia</taxon>
        <taxon>Cytophagales</taxon>
        <taxon>Spirosomataceae</taxon>
        <taxon>Larkinella</taxon>
    </lineage>
</organism>
<keyword evidence="5" id="KW-1185">Reference proteome</keyword>
<feature type="domain" description="Protein FecR C-terminal" evidence="3">
    <location>
        <begin position="265"/>
        <end position="331"/>
    </location>
</feature>
<sequence length="338" mass="38428">MPPSNIPPQLLEKYLRNQCTEQEKERVEAWYASLDGKPDYLDSLPEPEQQHLQDETFLMIQSQLEPDEKPLVKTFPLAWLAGLAASLLLVVGLYSVYRYSATRPASVTANVEKKVLDSRVHFVNHKPHPVRHQLPDGSSVWMHSEASIKYPKEFDRDKRLVSFSGEGFFDIKKDQTRPFSIQSGEMRIKVLGTSFNVNAPVARTVFRISVVTGRVEVRAPDRQQKEQLVVLKPQQQAVFETESKRLVSSTIPSQIKKEIYEPVTIVFSNTPINQVVKRLEKRFNVQIKLANPKIGSCLFNADFEKQPLPLIMEMLCTALDATYTMSGKVIVMDGLPCE</sequence>
<dbReference type="PANTHER" id="PTHR30273:SF2">
    <property type="entry name" value="PROTEIN FECR"/>
    <property type="match status" value="1"/>
</dbReference>
<dbReference type="Proteomes" id="UP000274271">
    <property type="component" value="Unassembled WGS sequence"/>
</dbReference>
<evidence type="ECO:0000256" key="1">
    <source>
        <dbReference type="SAM" id="Phobius"/>
    </source>
</evidence>
<protein>
    <submittedName>
        <fullName evidence="4">FecR family protein</fullName>
    </submittedName>
</protein>
<dbReference type="Gene3D" id="2.60.120.1440">
    <property type="match status" value="1"/>
</dbReference>